<dbReference type="AlphaFoldDB" id="A0A919L2L5"/>
<proteinExistence type="predicted"/>
<gene>
    <name evidence="1" type="ORF">GCM10018781_61290</name>
</gene>
<reference evidence="1" key="1">
    <citation type="journal article" date="2014" name="Int. J. Syst. Evol. Microbiol.">
        <title>Complete genome sequence of Corynebacterium casei LMG S-19264T (=DSM 44701T), isolated from a smear-ripened cheese.</title>
        <authorList>
            <consortium name="US DOE Joint Genome Institute (JGI-PGF)"/>
            <person name="Walter F."/>
            <person name="Albersmeier A."/>
            <person name="Kalinowski J."/>
            <person name="Ruckert C."/>
        </authorList>
    </citation>
    <scope>NUCLEOTIDE SEQUENCE</scope>
    <source>
        <strain evidence="1">JCM 4646</strain>
    </source>
</reference>
<comment type="caution">
    <text evidence="1">The sequence shown here is derived from an EMBL/GenBank/DDBJ whole genome shotgun (WGS) entry which is preliminary data.</text>
</comment>
<protein>
    <submittedName>
        <fullName evidence="1">Uncharacterized protein</fullName>
    </submittedName>
</protein>
<organism evidence="1 2">
    <name type="scientific">Kitasatospora indigofera</name>
    <dbReference type="NCBI Taxonomy" id="67307"/>
    <lineage>
        <taxon>Bacteria</taxon>
        <taxon>Bacillati</taxon>
        <taxon>Actinomycetota</taxon>
        <taxon>Actinomycetes</taxon>
        <taxon>Kitasatosporales</taxon>
        <taxon>Streptomycetaceae</taxon>
        <taxon>Kitasatospora</taxon>
    </lineage>
</organism>
<keyword evidence="2" id="KW-1185">Reference proteome</keyword>
<evidence type="ECO:0000313" key="2">
    <source>
        <dbReference type="Proteomes" id="UP000617734"/>
    </source>
</evidence>
<reference evidence="1" key="2">
    <citation type="submission" date="2020-09" db="EMBL/GenBank/DDBJ databases">
        <authorList>
            <person name="Sun Q."/>
            <person name="Ohkuma M."/>
        </authorList>
    </citation>
    <scope>NUCLEOTIDE SEQUENCE</scope>
    <source>
        <strain evidence="1">JCM 4646</strain>
    </source>
</reference>
<evidence type="ECO:0000313" key="1">
    <source>
        <dbReference type="EMBL" id="GHH80531.1"/>
    </source>
</evidence>
<dbReference type="Proteomes" id="UP000617734">
    <property type="component" value="Unassembled WGS sequence"/>
</dbReference>
<name>A0A919L2L5_9ACTN</name>
<accession>A0A919L2L5</accession>
<dbReference type="EMBL" id="BNBO01000047">
    <property type="protein sequence ID" value="GHH80531.1"/>
    <property type="molecule type" value="Genomic_DNA"/>
</dbReference>
<sequence>MIGMRTQWVYQLRDCPDAEDVEVLAEEEGRPRQILARPRPGAGGLVDGYVLQRVDAQTRTAVYTWVRAGEAEQVTEYLLDLLAEVCPVERAR</sequence>